<name>A0A0B7GV65_TREPH</name>
<accession>A0A0B7GV65</accession>
<evidence type="ECO:0000313" key="2">
    <source>
        <dbReference type="EMBL" id="QEJ97952.1"/>
    </source>
</evidence>
<evidence type="ECO:0000313" key="1">
    <source>
        <dbReference type="EMBL" id="CEM60536.1"/>
    </source>
</evidence>
<gene>
    <name evidence="2" type="ORF">FUT82_08050</name>
    <name evidence="1" type="ORF">TPHV1_10204</name>
</gene>
<evidence type="ECO:0008006" key="5">
    <source>
        <dbReference type="Google" id="ProtNLM"/>
    </source>
</evidence>
<dbReference type="OrthoDB" id="1551124at2"/>
<evidence type="ECO:0000313" key="3">
    <source>
        <dbReference type="Proteomes" id="UP000042527"/>
    </source>
</evidence>
<reference evidence="2 4" key="3">
    <citation type="submission" date="2019-08" db="EMBL/GenBank/DDBJ databases">
        <authorList>
            <person name="Kuhnert P."/>
        </authorList>
    </citation>
    <scope>NUCLEOTIDE SEQUENCE [LARGE SCALE GENOMIC DNA]</scope>
    <source>
        <strain evidence="2 4">B36.5</strain>
    </source>
</reference>
<keyword evidence="3" id="KW-1185">Reference proteome</keyword>
<organism evidence="1 3">
    <name type="scientific">Treponema phagedenis</name>
    <dbReference type="NCBI Taxonomy" id="162"/>
    <lineage>
        <taxon>Bacteria</taxon>
        <taxon>Pseudomonadati</taxon>
        <taxon>Spirochaetota</taxon>
        <taxon>Spirochaetia</taxon>
        <taxon>Spirochaetales</taxon>
        <taxon>Treponemataceae</taxon>
        <taxon>Treponema</taxon>
    </lineage>
</organism>
<dbReference type="RefSeq" id="WP_024751942.1">
    <property type="nucleotide sequence ID" value="NZ_CDNC01000001.1"/>
</dbReference>
<dbReference type="AlphaFoldDB" id="A0A0B7GV65"/>
<sequence length="104" mass="12133">MKTLKIIECDSDYRYQGGRFVTLSPCSGEAFRETYLIPFLEKNKNNPELCVDFSGTEECFGGAIRKGYKEVRKIRFINIPKEEKKRLIDFIKKAYDFNPSLFGM</sequence>
<dbReference type="EMBL" id="CP042817">
    <property type="protein sequence ID" value="QEJ97952.1"/>
    <property type="molecule type" value="Genomic_DNA"/>
</dbReference>
<proteinExistence type="predicted"/>
<reference evidence="3" key="1">
    <citation type="submission" date="2015-01" db="EMBL/GenBank/DDBJ databases">
        <authorList>
            <person name="Manzoor Shahid"/>
            <person name="Zubair Saima"/>
        </authorList>
    </citation>
    <scope>NUCLEOTIDE SEQUENCE [LARGE SCALE GENOMIC DNA]</scope>
    <source>
        <strain evidence="3">V1</strain>
    </source>
</reference>
<dbReference type="EMBL" id="CDNC01000001">
    <property type="protein sequence ID" value="CEM60536.1"/>
    <property type="molecule type" value="Genomic_DNA"/>
</dbReference>
<dbReference type="Proteomes" id="UP000042527">
    <property type="component" value="Unassembled WGS sequence"/>
</dbReference>
<evidence type="ECO:0000313" key="4">
    <source>
        <dbReference type="Proteomes" id="UP000323594"/>
    </source>
</evidence>
<protein>
    <recommendedName>
        <fullName evidence="5">DUF4325 domain-containing protein</fullName>
    </recommendedName>
</protein>
<dbReference type="Proteomes" id="UP000323594">
    <property type="component" value="Chromosome"/>
</dbReference>
<reference evidence="1" key="2">
    <citation type="submission" date="2015-01" db="EMBL/GenBank/DDBJ databases">
        <authorList>
            <person name="Xiang T."/>
            <person name="Song Y."/>
            <person name="Huang L."/>
            <person name="Wang B."/>
            <person name="Wu P."/>
        </authorList>
    </citation>
    <scope>NUCLEOTIDE SEQUENCE [LARGE SCALE GENOMIC DNA]</scope>
    <source>
        <strain evidence="1">V1</strain>
    </source>
</reference>